<name>A0A1C7LQC4_GRIFR</name>
<keyword evidence="1" id="KW-0472">Membrane</keyword>
<protein>
    <submittedName>
        <fullName evidence="2">Uncharacterized protein</fullName>
    </submittedName>
</protein>
<feature type="transmembrane region" description="Helical" evidence="1">
    <location>
        <begin position="172"/>
        <end position="194"/>
    </location>
</feature>
<feature type="transmembrane region" description="Helical" evidence="1">
    <location>
        <begin position="51"/>
        <end position="68"/>
    </location>
</feature>
<organism evidence="2 3">
    <name type="scientific">Grifola frondosa</name>
    <name type="common">Maitake</name>
    <name type="synonym">Polyporus frondosus</name>
    <dbReference type="NCBI Taxonomy" id="5627"/>
    <lineage>
        <taxon>Eukaryota</taxon>
        <taxon>Fungi</taxon>
        <taxon>Dikarya</taxon>
        <taxon>Basidiomycota</taxon>
        <taxon>Agaricomycotina</taxon>
        <taxon>Agaricomycetes</taxon>
        <taxon>Polyporales</taxon>
        <taxon>Grifolaceae</taxon>
        <taxon>Grifola</taxon>
    </lineage>
</organism>
<evidence type="ECO:0000313" key="3">
    <source>
        <dbReference type="Proteomes" id="UP000092993"/>
    </source>
</evidence>
<reference evidence="2 3" key="1">
    <citation type="submission" date="2016-03" db="EMBL/GenBank/DDBJ databases">
        <title>Whole genome sequencing of Grifola frondosa 9006-11.</title>
        <authorList>
            <person name="Min B."/>
            <person name="Park H."/>
            <person name="Kim J.-G."/>
            <person name="Cho H."/>
            <person name="Oh Y.-L."/>
            <person name="Kong W.-S."/>
            <person name="Choi I.-G."/>
        </authorList>
    </citation>
    <scope>NUCLEOTIDE SEQUENCE [LARGE SCALE GENOMIC DNA]</scope>
    <source>
        <strain evidence="2 3">9006-11</strain>
    </source>
</reference>
<proteinExistence type="predicted"/>
<feature type="transmembrane region" description="Helical" evidence="1">
    <location>
        <begin position="245"/>
        <end position="263"/>
    </location>
</feature>
<dbReference type="OMA" id="TTANDMI"/>
<dbReference type="Proteomes" id="UP000092993">
    <property type="component" value="Unassembled WGS sequence"/>
</dbReference>
<gene>
    <name evidence="2" type="ORF">A0H81_13062</name>
</gene>
<keyword evidence="3" id="KW-1185">Reference proteome</keyword>
<feature type="transmembrane region" description="Helical" evidence="1">
    <location>
        <begin position="105"/>
        <end position="123"/>
    </location>
</feature>
<accession>A0A1C7LQC4</accession>
<keyword evidence="1" id="KW-1133">Transmembrane helix</keyword>
<feature type="transmembrane region" description="Helical" evidence="1">
    <location>
        <begin position="214"/>
        <end position="239"/>
    </location>
</feature>
<dbReference type="AlphaFoldDB" id="A0A1C7LQC4"/>
<comment type="caution">
    <text evidence="2">The sequence shown here is derived from an EMBL/GenBank/DDBJ whole genome shotgun (WGS) entry which is preliminary data.</text>
</comment>
<feature type="transmembrane region" description="Helical" evidence="1">
    <location>
        <begin position="12"/>
        <end position="39"/>
    </location>
</feature>
<keyword evidence="1" id="KW-0812">Transmembrane</keyword>
<sequence length="415" mass="46043">MSALYNVEANRIILVGYYLGCVGYGISATLFVLCFRALYQRVRENRTSAMLMGYICTMFLLSSLGNAFEIEGSTIGFITYWNYPGGFYQSDIPLSDTWRFNATDIIYIVSSVLQDSLLLYRFWIIYSGNLIALFLPTLMFVATTIGSCVFIATFTRPGSSFLERSSVSVGLIQVSISIAFNVLVTAMIVVRLLLMRRHLRGLMGSSAAMPYVSVMAILIESAFIYTAFGIVAVAAYGIGIPLSTLFLPLFGQITSIAPFLIILRMAEGRAWSNDTVAITNTTSTRFTTIMWEPEQQNVPTSDAGMIELTEHSHRSRRLIVTIHRTFLAVLRDAAESGFTKGSMATAKTTTVRFATARNRRTVPVVLQTVWVLLEESTESAEEMTISERSKDAASHWQVETGQLSCVDYRHEVSGS</sequence>
<evidence type="ECO:0000256" key="1">
    <source>
        <dbReference type="SAM" id="Phobius"/>
    </source>
</evidence>
<evidence type="ECO:0000313" key="2">
    <source>
        <dbReference type="EMBL" id="OBZ66923.1"/>
    </source>
</evidence>
<feature type="transmembrane region" description="Helical" evidence="1">
    <location>
        <begin position="130"/>
        <end position="152"/>
    </location>
</feature>
<dbReference type="EMBL" id="LUGG01000027">
    <property type="protein sequence ID" value="OBZ66923.1"/>
    <property type="molecule type" value="Genomic_DNA"/>
</dbReference>
<dbReference type="OrthoDB" id="2796825at2759"/>